<proteinExistence type="predicted"/>
<comment type="caution">
    <text evidence="2">The sequence shown here is derived from an EMBL/GenBank/DDBJ whole genome shotgun (WGS) entry which is preliminary data.</text>
</comment>
<protein>
    <submittedName>
        <fullName evidence="2">Diguanylate cyclase</fullName>
        <ecNumber evidence="2">2.7.7.65</ecNumber>
    </submittedName>
</protein>
<organism evidence="2 3">
    <name type="scientific">Planococcus shenhongbingii</name>
    <dbReference type="NCBI Taxonomy" id="3058398"/>
    <lineage>
        <taxon>Bacteria</taxon>
        <taxon>Bacillati</taxon>
        <taxon>Bacillota</taxon>
        <taxon>Bacilli</taxon>
        <taxon>Bacillales</taxon>
        <taxon>Caryophanaceae</taxon>
        <taxon>Planococcus</taxon>
    </lineage>
</organism>
<dbReference type="EMBL" id="JAUJWU010000002">
    <property type="protein sequence ID" value="MDN7245591.1"/>
    <property type="molecule type" value="Genomic_DNA"/>
</dbReference>
<evidence type="ECO:0000313" key="2">
    <source>
        <dbReference type="EMBL" id="MDN7245591.1"/>
    </source>
</evidence>
<dbReference type="EC" id="2.7.7.65" evidence="2"/>
<sequence>MAGDDVLKELTFKIADIAKSSDTAARIGDDEFAILLSNTN</sequence>
<dbReference type="PROSITE" id="PS50887">
    <property type="entry name" value="GGDEF"/>
    <property type="match status" value="1"/>
</dbReference>
<keyword evidence="2" id="KW-0808">Transferase</keyword>
<name>A0ABT8NCG8_9BACL</name>
<dbReference type="Gene3D" id="3.30.70.270">
    <property type="match status" value="1"/>
</dbReference>
<dbReference type="RefSeq" id="WP_301856692.1">
    <property type="nucleotide sequence ID" value="NZ_JAUJWU010000002.1"/>
</dbReference>
<dbReference type="Proteomes" id="UP001172142">
    <property type="component" value="Unassembled WGS sequence"/>
</dbReference>
<accession>A0ABT8NCG8</accession>
<evidence type="ECO:0000259" key="1">
    <source>
        <dbReference type="PROSITE" id="PS50887"/>
    </source>
</evidence>
<dbReference type="Pfam" id="PF00990">
    <property type="entry name" value="GGDEF"/>
    <property type="match status" value="1"/>
</dbReference>
<dbReference type="GO" id="GO:0052621">
    <property type="term" value="F:diguanylate cyclase activity"/>
    <property type="evidence" value="ECO:0007669"/>
    <property type="project" value="UniProtKB-EC"/>
</dbReference>
<evidence type="ECO:0000313" key="3">
    <source>
        <dbReference type="Proteomes" id="UP001172142"/>
    </source>
</evidence>
<dbReference type="InterPro" id="IPR029787">
    <property type="entry name" value="Nucleotide_cyclase"/>
</dbReference>
<dbReference type="SUPFAM" id="SSF55073">
    <property type="entry name" value="Nucleotide cyclase"/>
    <property type="match status" value="1"/>
</dbReference>
<keyword evidence="2" id="KW-0548">Nucleotidyltransferase</keyword>
<reference evidence="2 3" key="1">
    <citation type="submission" date="2023-07" db="EMBL/GenBank/DDBJ databases">
        <title>Novel species in genus Planococcus.</title>
        <authorList>
            <person name="Ning S."/>
        </authorList>
    </citation>
    <scope>NUCLEOTIDE SEQUENCE [LARGE SCALE GENOMIC DNA]</scope>
    <source>
        <strain evidence="2 3">N017</strain>
    </source>
</reference>
<gene>
    <name evidence="2" type="ORF">QWY13_08760</name>
</gene>
<keyword evidence="3" id="KW-1185">Reference proteome</keyword>
<feature type="domain" description="GGDEF" evidence="1">
    <location>
        <begin position="1"/>
        <end position="40"/>
    </location>
</feature>
<dbReference type="InterPro" id="IPR000160">
    <property type="entry name" value="GGDEF_dom"/>
</dbReference>
<dbReference type="InterPro" id="IPR043128">
    <property type="entry name" value="Rev_trsase/Diguanyl_cyclase"/>
</dbReference>